<keyword evidence="3" id="KW-1185">Reference proteome</keyword>
<accession>A0AAD7SJ56</accession>
<evidence type="ECO:0000256" key="1">
    <source>
        <dbReference type="SAM" id="MobiDB-lite"/>
    </source>
</evidence>
<reference evidence="2" key="1">
    <citation type="journal article" date="2023" name="Science">
        <title>Genome structures resolve the early diversification of teleost fishes.</title>
        <authorList>
            <person name="Parey E."/>
            <person name="Louis A."/>
            <person name="Montfort J."/>
            <person name="Bouchez O."/>
            <person name="Roques C."/>
            <person name="Iampietro C."/>
            <person name="Lluch J."/>
            <person name="Castinel A."/>
            <person name="Donnadieu C."/>
            <person name="Desvignes T."/>
            <person name="Floi Bucao C."/>
            <person name="Jouanno E."/>
            <person name="Wen M."/>
            <person name="Mejri S."/>
            <person name="Dirks R."/>
            <person name="Jansen H."/>
            <person name="Henkel C."/>
            <person name="Chen W.J."/>
            <person name="Zahm M."/>
            <person name="Cabau C."/>
            <person name="Klopp C."/>
            <person name="Thompson A.W."/>
            <person name="Robinson-Rechavi M."/>
            <person name="Braasch I."/>
            <person name="Lecointre G."/>
            <person name="Bobe J."/>
            <person name="Postlethwait J.H."/>
            <person name="Berthelot C."/>
            <person name="Roest Crollius H."/>
            <person name="Guiguen Y."/>
        </authorList>
    </citation>
    <scope>NUCLEOTIDE SEQUENCE</scope>
    <source>
        <strain evidence="2">NC1722</strain>
    </source>
</reference>
<organism evidence="2 3">
    <name type="scientific">Aldrovandia affinis</name>
    <dbReference type="NCBI Taxonomy" id="143900"/>
    <lineage>
        <taxon>Eukaryota</taxon>
        <taxon>Metazoa</taxon>
        <taxon>Chordata</taxon>
        <taxon>Craniata</taxon>
        <taxon>Vertebrata</taxon>
        <taxon>Euteleostomi</taxon>
        <taxon>Actinopterygii</taxon>
        <taxon>Neopterygii</taxon>
        <taxon>Teleostei</taxon>
        <taxon>Notacanthiformes</taxon>
        <taxon>Halosauridae</taxon>
        <taxon>Aldrovandia</taxon>
    </lineage>
</organism>
<evidence type="ECO:0000313" key="2">
    <source>
        <dbReference type="EMBL" id="KAJ8403594.1"/>
    </source>
</evidence>
<name>A0AAD7SJ56_9TELE</name>
<dbReference type="EMBL" id="JAINUG010000057">
    <property type="protein sequence ID" value="KAJ8403594.1"/>
    <property type="molecule type" value="Genomic_DNA"/>
</dbReference>
<gene>
    <name evidence="2" type="ORF">AAFF_G00349200</name>
</gene>
<evidence type="ECO:0000313" key="3">
    <source>
        <dbReference type="Proteomes" id="UP001221898"/>
    </source>
</evidence>
<feature type="compositionally biased region" description="Basic and acidic residues" evidence="1">
    <location>
        <begin position="1"/>
        <end position="11"/>
    </location>
</feature>
<dbReference type="AlphaFoldDB" id="A0AAD7SJ56"/>
<feature type="compositionally biased region" description="Polar residues" evidence="1">
    <location>
        <begin position="14"/>
        <end position="35"/>
    </location>
</feature>
<proteinExistence type="predicted"/>
<comment type="caution">
    <text evidence="2">The sequence shown here is derived from an EMBL/GenBank/DDBJ whole genome shotgun (WGS) entry which is preliminary data.</text>
</comment>
<sequence length="152" mass="15991">MLGHVAERRGELQNPGNESSAVTHQQTLGNNSAVLSQLPAPQDYAGRSAPIFPGGGEANGAVQASTDAADAAFETGGRGARRVPSNEAESCRAALLKHPKINGGNAEVRHSRALSFVCRVRRRKLKSEKELHDFVGVESPTPPRTDGGETAV</sequence>
<dbReference type="Proteomes" id="UP001221898">
    <property type="component" value="Unassembled WGS sequence"/>
</dbReference>
<protein>
    <submittedName>
        <fullName evidence="2">Uncharacterized protein</fullName>
    </submittedName>
</protein>
<feature type="region of interest" description="Disordered" evidence="1">
    <location>
        <begin position="1"/>
        <end position="67"/>
    </location>
</feature>